<keyword evidence="2" id="KW-1185">Reference proteome</keyword>
<dbReference type="Proteomes" id="UP000013776">
    <property type="component" value="Unassembled WGS sequence"/>
</dbReference>
<dbReference type="eggNOG" id="ENOG502RXN0">
    <property type="taxonomic scope" value="Eukaryota"/>
</dbReference>
<dbReference type="EMBL" id="CAHR02000039">
    <property type="protein sequence ID" value="CCG81435.1"/>
    <property type="molecule type" value="Genomic_DNA"/>
</dbReference>
<organism evidence="1 2">
    <name type="scientific">Taphrina deformans (strain PYCC 5710 / ATCC 11124 / CBS 356.35 / IMI 108563 / JCM 9778 / NBRC 8474)</name>
    <name type="common">Peach leaf curl fungus</name>
    <name type="synonym">Lalaria deformans</name>
    <dbReference type="NCBI Taxonomy" id="1097556"/>
    <lineage>
        <taxon>Eukaryota</taxon>
        <taxon>Fungi</taxon>
        <taxon>Dikarya</taxon>
        <taxon>Ascomycota</taxon>
        <taxon>Taphrinomycotina</taxon>
        <taxon>Taphrinomycetes</taxon>
        <taxon>Taphrinales</taxon>
        <taxon>Taphrinaceae</taxon>
        <taxon>Taphrina</taxon>
    </lineage>
</organism>
<reference evidence="1 2" key="1">
    <citation type="journal article" date="2013" name="MBio">
        <title>Genome sequencing of the plant pathogen Taphrina deformans, the causal agent of peach leaf curl.</title>
        <authorList>
            <person name="Cisse O.H."/>
            <person name="Almeida J.M.G.C.F."/>
            <person name="Fonseca A."/>
            <person name="Kumar A.A."/>
            <person name="Salojaervi J."/>
            <person name="Overmyer K."/>
            <person name="Hauser P.M."/>
            <person name="Pagni M."/>
        </authorList>
    </citation>
    <scope>NUCLEOTIDE SEQUENCE [LARGE SCALE GENOMIC DNA]</scope>
    <source>
        <strain evidence="2">PYCC 5710 / ATCC 11124 / CBS 356.35 / IMI 108563 / JCM 9778 / NBRC 8474</strain>
    </source>
</reference>
<evidence type="ECO:0000313" key="2">
    <source>
        <dbReference type="Proteomes" id="UP000013776"/>
    </source>
</evidence>
<dbReference type="VEuPathDB" id="FungiDB:TAPDE_001205"/>
<accession>R4X7P1</accession>
<comment type="caution">
    <text evidence="1">The sequence shown here is derived from an EMBL/GenBank/DDBJ whole genome shotgun (WGS) entry which is preliminary data.</text>
</comment>
<proteinExistence type="predicted"/>
<name>R4X7P1_TAPDE</name>
<dbReference type="OrthoDB" id="5421239at2759"/>
<gene>
    <name evidence="1" type="ORF">TAPDE_001205</name>
</gene>
<sequence length="352" mass="40070">MNHFKPHTGCAFEGYYAKFRLPSGAHLALIISTVHHARERPYMVSITYVPKDSRSHWQREYWPDLIEYIVTGRDSFEMRVPGIGCVKCSGEDESFDLVTDEFTFHAQTVPDTRQPWLEHDRTSTPAGLLVHAPLPIQWHVHTLSTDLTFSLALVSQAAQEPALHGSDSLGSCTVHHEKNWARSFPAKYIWVQAWDPDRGRGLCIAGGEALPGVEAYLMTYTLRRDRPAGPSSSQQPTITLTPPWTFGVLGYSPFCRTRHEYRHGRLSIDVRTWFTRLEVCSVAPKETFFRLSAPLPEGHRPNFACESFAATHTVTVHRRTWPWQPWQVTSTDRFEHGSLEFGGGYYDDAKQD</sequence>
<protein>
    <submittedName>
        <fullName evidence="1">Uncharacterized protein</fullName>
    </submittedName>
</protein>
<dbReference type="AlphaFoldDB" id="R4X7P1"/>
<evidence type="ECO:0000313" key="1">
    <source>
        <dbReference type="EMBL" id="CCG81435.1"/>
    </source>
</evidence>